<feature type="region of interest" description="Disordered" evidence="1">
    <location>
        <begin position="713"/>
        <end position="741"/>
    </location>
</feature>
<feature type="region of interest" description="Disordered" evidence="1">
    <location>
        <begin position="90"/>
        <end position="116"/>
    </location>
</feature>
<feature type="compositionally biased region" description="Basic and acidic residues" evidence="1">
    <location>
        <begin position="628"/>
        <end position="643"/>
    </location>
</feature>
<feature type="region of interest" description="Disordered" evidence="1">
    <location>
        <begin position="859"/>
        <end position="886"/>
    </location>
</feature>
<feature type="compositionally biased region" description="Basic residues" evidence="1">
    <location>
        <begin position="48"/>
        <end position="68"/>
    </location>
</feature>
<dbReference type="VEuPathDB" id="VectorBase:PPAPM1_001985"/>
<feature type="compositionally biased region" description="Polar residues" evidence="1">
    <location>
        <begin position="868"/>
        <end position="886"/>
    </location>
</feature>
<dbReference type="EnsemblMetazoa" id="PPAI005521-RA">
    <property type="protein sequence ID" value="PPAI005521-PA"/>
    <property type="gene ID" value="PPAI005521"/>
</dbReference>
<feature type="region of interest" description="Disordered" evidence="1">
    <location>
        <begin position="628"/>
        <end position="677"/>
    </location>
</feature>
<feature type="region of interest" description="Disordered" evidence="1">
    <location>
        <begin position="46"/>
        <end position="69"/>
    </location>
</feature>
<evidence type="ECO:0000313" key="3">
    <source>
        <dbReference type="Proteomes" id="UP000092462"/>
    </source>
</evidence>
<name>A0A1B0DCI2_PHLPP</name>
<sequence length="886" mass="98060">MVSSDMEPEPYTILSGSNGTAKRSLDIFQISEEHDLNLSIGSKLSHSAAKHKMAVRPNKKKGPSRHRKAIELKNTVLPVTPELNEETIKSASRDALDKKVRSKSLPPGVNSKMMEQQSGNCLQSSTNMFTSSTESSSSTIYVNPQLSKSYAFEKETESVSSEERSDALAVDIKAKLRKLSNGSGENLDKLNGEERIKEISDESGRPKGLMENKIRQPRSGAAARQRIIPKDLSFSPEITRSTKIAIGDTTTSAVLKETSEIPKICDYLPRSEPKISSEKLFAKSLIQGGISVKCRETVTPIRGNDEHSDAVAPPPKVVWPDNAFSAGKTRTVEMRKSPRRKSVEKSKSFRFYTENDAEKLSQNHLPSLPDLSLATYDDKSSSTTRRNSLKYTPSMKFEINDNNLVNPKEEKHHFEMTNSCGKNIILTPNKVSNPTNISQIEENIDKLVKSTFVTVLKKSANNGTEVVEAKIRHTPTRETSIDRDGSEGDLRDNSSADAVKNRRSATFASEDDPKVPEFMKIQLNRVDSTRPKSHVVLSKNVKEDTRRHSTEILDTTKVSLEDKKQPPKVTPAPVHKNASKKILTDVIQVPEPIISRTTEALNEVKTVIAERRLSVSDEKAKIERRLSVSEDTKVERPSRKTSEDSGVVSSSRKASSDDENVVVLRKKSSANSSKEDNTPELMKVFARRSLKIKDSDELQLYEQFEKAGTIVGKSTKSSNVDSDKENQSSSEEKLDRLSKTESQIVTVTNGNFTKPPSGREKSAQIEEKVVTPKKNVETCDNYRKSNLITPKPFAANSPNRFSSGVLNYRTTPTTFHDIRKSLGVSVTTLEPTNQTNQSNNNNNVAITNGVCNNNNNNPTINGRHAVSAGQTNTTADDNVSSTDEDI</sequence>
<dbReference type="Proteomes" id="UP000092462">
    <property type="component" value="Unassembled WGS sequence"/>
</dbReference>
<dbReference type="VEuPathDB" id="VectorBase:PPAI005521"/>
<feature type="compositionally biased region" description="Basic and acidic residues" evidence="1">
    <location>
        <begin position="473"/>
        <end position="494"/>
    </location>
</feature>
<dbReference type="InterPro" id="IPR031764">
    <property type="entry name" value="DUF4739"/>
</dbReference>
<keyword evidence="3" id="KW-1185">Reference proteome</keyword>
<dbReference type="EMBL" id="AJVK01005103">
    <property type="status" value="NOT_ANNOTATED_CDS"/>
    <property type="molecule type" value="Genomic_DNA"/>
</dbReference>
<feature type="region of interest" description="Disordered" evidence="1">
    <location>
        <begin position="473"/>
        <end position="511"/>
    </location>
</feature>
<proteinExistence type="predicted"/>
<dbReference type="EMBL" id="AJVK01005104">
    <property type="status" value="NOT_ANNOTATED_CDS"/>
    <property type="molecule type" value="Genomic_DNA"/>
</dbReference>
<evidence type="ECO:0000313" key="2">
    <source>
        <dbReference type="EnsemblMetazoa" id="PPAI005521-PA"/>
    </source>
</evidence>
<protein>
    <submittedName>
        <fullName evidence="2">Uncharacterized protein</fullName>
    </submittedName>
</protein>
<feature type="compositionally biased region" description="Basic and acidic residues" evidence="1">
    <location>
        <begin position="90"/>
        <end position="99"/>
    </location>
</feature>
<evidence type="ECO:0000256" key="1">
    <source>
        <dbReference type="SAM" id="MobiDB-lite"/>
    </source>
</evidence>
<feature type="compositionally biased region" description="Low complexity" evidence="1">
    <location>
        <begin position="644"/>
        <end position="653"/>
    </location>
</feature>
<dbReference type="Pfam" id="PF15893">
    <property type="entry name" value="DUF4739"/>
    <property type="match status" value="1"/>
</dbReference>
<organism evidence="2 3">
    <name type="scientific">Phlebotomus papatasi</name>
    <name type="common">Sandfly</name>
    <dbReference type="NCBI Taxonomy" id="29031"/>
    <lineage>
        <taxon>Eukaryota</taxon>
        <taxon>Metazoa</taxon>
        <taxon>Ecdysozoa</taxon>
        <taxon>Arthropoda</taxon>
        <taxon>Hexapoda</taxon>
        <taxon>Insecta</taxon>
        <taxon>Pterygota</taxon>
        <taxon>Neoptera</taxon>
        <taxon>Endopterygota</taxon>
        <taxon>Diptera</taxon>
        <taxon>Nematocera</taxon>
        <taxon>Psychodoidea</taxon>
        <taxon>Psychodidae</taxon>
        <taxon>Phlebotomus</taxon>
        <taxon>Phlebotomus</taxon>
    </lineage>
</organism>
<feature type="compositionally biased region" description="Basic and acidic residues" evidence="1">
    <location>
        <begin position="721"/>
        <end position="739"/>
    </location>
</feature>
<reference evidence="2" key="1">
    <citation type="submission" date="2022-08" db="UniProtKB">
        <authorList>
            <consortium name="EnsemblMetazoa"/>
        </authorList>
    </citation>
    <scope>IDENTIFICATION</scope>
    <source>
        <strain evidence="2">Israel</strain>
    </source>
</reference>
<accession>A0A1B0DCI2</accession>
<dbReference type="AlphaFoldDB" id="A0A1B0DCI2"/>
<feature type="region of interest" description="Disordered" evidence="1">
    <location>
        <begin position="360"/>
        <end position="387"/>
    </location>
</feature>